<name>A0ABU6YV35_9FABA</name>
<organism evidence="2 3">
    <name type="scientific">Stylosanthes scabra</name>
    <dbReference type="NCBI Taxonomy" id="79078"/>
    <lineage>
        <taxon>Eukaryota</taxon>
        <taxon>Viridiplantae</taxon>
        <taxon>Streptophyta</taxon>
        <taxon>Embryophyta</taxon>
        <taxon>Tracheophyta</taxon>
        <taxon>Spermatophyta</taxon>
        <taxon>Magnoliopsida</taxon>
        <taxon>eudicotyledons</taxon>
        <taxon>Gunneridae</taxon>
        <taxon>Pentapetalae</taxon>
        <taxon>rosids</taxon>
        <taxon>fabids</taxon>
        <taxon>Fabales</taxon>
        <taxon>Fabaceae</taxon>
        <taxon>Papilionoideae</taxon>
        <taxon>50 kb inversion clade</taxon>
        <taxon>dalbergioids sensu lato</taxon>
        <taxon>Dalbergieae</taxon>
        <taxon>Pterocarpus clade</taxon>
        <taxon>Stylosanthes</taxon>
    </lineage>
</organism>
<evidence type="ECO:0000313" key="2">
    <source>
        <dbReference type="EMBL" id="MED6212938.1"/>
    </source>
</evidence>
<proteinExistence type="predicted"/>
<protein>
    <submittedName>
        <fullName evidence="2">Uncharacterized protein</fullName>
    </submittedName>
</protein>
<dbReference type="Proteomes" id="UP001341840">
    <property type="component" value="Unassembled WGS sequence"/>
</dbReference>
<accession>A0ABU6YV35</accession>
<feature type="compositionally biased region" description="Acidic residues" evidence="1">
    <location>
        <begin position="26"/>
        <end position="41"/>
    </location>
</feature>
<gene>
    <name evidence="2" type="ORF">PIB30_088265</name>
</gene>
<dbReference type="EMBL" id="JASCZI010243248">
    <property type="protein sequence ID" value="MED6212938.1"/>
    <property type="molecule type" value="Genomic_DNA"/>
</dbReference>
<feature type="compositionally biased region" description="Polar residues" evidence="1">
    <location>
        <begin position="1"/>
        <end position="13"/>
    </location>
</feature>
<sequence>PTEGVSSLGLQQNGDEDDRGLSGSGDSEDGEYLPSDCEIDSANDVHFTDNEEDLDLGDSFFGFDTHDGDNNAADKGKKVVNEEFSNDDGDSS</sequence>
<comment type="caution">
    <text evidence="2">The sequence shown here is derived from an EMBL/GenBank/DDBJ whole genome shotgun (WGS) entry which is preliminary data.</text>
</comment>
<evidence type="ECO:0000313" key="3">
    <source>
        <dbReference type="Proteomes" id="UP001341840"/>
    </source>
</evidence>
<keyword evidence="3" id="KW-1185">Reference proteome</keyword>
<feature type="region of interest" description="Disordered" evidence="1">
    <location>
        <begin position="1"/>
        <end position="92"/>
    </location>
</feature>
<evidence type="ECO:0000256" key="1">
    <source>
        <dbReference type="SAM" id="MobiDB-lite"/>
    </source>
</evidence>
<feature type="compositionally biased region" description="Basic and acidic residues" evidence="1">
    <location>
        <begin position="64"/>
        <end position="81"/>
    </location>
</feature>
<reference evidence="2 3" key="1">
    <citation type="journal article" date="2023" name="Plants (Basel)">
        <title>Bridging the Gap: Combining Genomics and Transcriptomics Approaches to Understand Stylosanthes scabra, an Orphan Legume from the Brazilian Caatinga.</title>
        <authorList>
            <person name="Ferreira-Neto J.R.C."/>
            <person name="da Silva M.D."/>
            <person name="Binneck E."/>
            <person name="de Melo N.F."/>
            <person name="da Silva R.H."/>
            <person name="de Melo A.L.T.M."/>
            <person name="Pandolfi V."/>
            <person name="Bustamante F.O."/>
            <person name="Brasileiro-Vidal A.C."/>
            <person name="Benko-Iseppon A.M."/>
        </authorList>
    </citation>
    <scope>NUCLEOTIDE SEQUENCE [LARGE SCALE GENOMIC DNA]</scope>
    <source>
        <tissue evidence="2">Leaves</tissue>
    </source>
</reference>
<feature type="non-terminal residue" evidence="2">
    <location>
        <position position="1"/>
    </location>
</feature>